<organism evidence="1 2">
    <name type="scientific">Pyricularia grisea</name>
    <name type="common">Crabgrass-specific blast fungus</name>
    <name type="synonym">Magnaporthe grisea</name>
    <dbReference type="NCBI Taxonomy" id="148305"/>
    <lineage>
        <taxon>Eukaryota</taxon>
        <taxon>Fungi</taxon>
        <taxon>Dikarya</taxon>
        <taxon>Ascomycota</taxon>
        <taxon>Pezizomycotina</taxon>
        <taxon>Sordariomycetes</taxon>
        <taxon>Sordariomycetidae</taxon>
        <taxon>Magnaporthales</taxon>
        <taxon>Pyriculariaceae</taxon>
        <taxon>Pyricularia</taxon>
    </lineage>
</organism>
<gene>
    <name evidence="2" type="ORF">PgNI_00951</name>
</gene>
<dbReference type="AlphaFoldDB" id="A0A6P8BLR5"/>
<accession>A0A6P8BLR5</accession>
<proteinExistence type="predicted"/>
<reference evidence="2" key="3">
    <citation type="submission" date="2025-08" db="UniProtKB">
        <authorList>
            <consortium name="RefSeq"/>
        </authorList>
    </citation>
    <scope>IDENTIFICATION</scope>
    <source>
        <strain evidence="2">NI907</strain>
    </source>
</reference>
<evidence type="ECO:0000313" key="2">
    <source>
        <dbReference type="RefSeq" id="XP_030988056.1"/>
    </source>
</evidence>
<sequence>MNRPHEARIPLRLVGPDHGPCPALADAESVGGEELVAYKVGAGADAPAQRTEEAAARLVVKHDAAVAGEEQILGGRVDLVDNDVAVARRRRRVHALTLVEVERLDLLPLVQRGQRGPPGNVPVAPDPETTAVDELIWQPGEAGSGPLARRFHDLCGEAGWCARWDAWGLHAEVVAGLCWAAGRAARARWRLADVEGAEGRCQTYQGGEEVDRLHDSSLKG</sequence>
<dbReference type="RefSeq" id="XP_030988056.1">
    <property type="nucleotide sequence ID" value="XM_031121028.1"/>
</dbReference>
<dbReference type="GeneID" id="41955942"/>
<reference evidence="2" key="2">
    <citation type="submission" date="2019-10" db="EMBL/GenBank/DDBJ databases">
        <authorList>
            <consortium name="NCBI Genome Project"/>
        </authorList>
    </citation>
    <scope>NUCLEOTIDE SEQUENCE</scope>
    <source>
        <strain evidence="2">NI907</strain>
    </source>
</reference>
<evidence type="ECO:0000313" key="1">
    <source>
        <dbReference type="Proteomes" id="UP000515153"/>
    </source>
</evidence>
<keyword evidence="1" id="KW-1185">Reference proteome</keyword>
<reference evidence="2" key="1">
    <citation type="journal article" date="2019" name="Mol. Biol. Evol.">
        <title>Blast fungal genomes show frequent chromosomal changes, gene gains and losses, and effector gene turnover.</title>
        <authorList>
            <person name="Gomez Luciano L.B."/>
            <person name="Jason Tsai I."/>
            <person name="Chuma I."/>
            <person name="Tosa Y."/>
            <person name="Chen Y.H."/>
            <person name="Li J.Y."/>
            <person name="Li M.Y."/>
            <person name="Jade Lu M.Y."/>
            <person name="Nakayashiki H."/>
            <person name="Li W.H."/>
        </authorList>
    </citation>
    <scope>NUCLEOTIDE SEQUENCE</scope>
    <source>
        <strain evidence="2">NI907</strain>
    </source>
</reference>
<name>A0A6P8BLR5_PYRGI</name>
<protein>
    <submittedName>
        <fullName evidence="2">Uncharacterized protein</fullName>
    </submittedName>
</protein>
<dbReference type="KEGG" id="pgri:PgNI_00951"/>
<dbReference type="Proteomes" id="UP000515153">
    <property type="component" value="Unplaced"/>
</dbReference>